<dbReference type="InterPro" id="IPR013785">
    <property type="entry name" value="Aldolase_TIM"/>
</dbReference>
<evidence type="ECO:0000313" key="4">
    <source>
        <dbReference type="EMBL" id="MEB3071713.1"/>
    </source>
</evidence>
<dbReference type="CDD" id="cd04730">
    <property type="entry name" value="NPD_like"/>
    <property type="match status" value="1"/>
</dbReference>
<dbReference type="SUPFAM" id="SSF51412">
    <property type="entry name" value="Inosine monophosphate dehydrogenase (IMPDH)"/>
    <property type="match status" value="1"/>
</dbReference>
<organism evidence="4 5">
    <name type="scientific">[Mycobacterium] vasticus</name>
    <dbReference type="NCBI Taxonomy" id="2875777"/>
    <lineage>
        <taxon>Bacteria</taxon>
        <taxon>Bacillati</taxon>
        <taxon>Actinomycetota</taxon>
        <taxon>Actinomycetes</taxon>
        <taxon>Mycobacteriales</taxon>
        <taxon>Mycobacteriaceae</taxon>
        <taxon>Mycolicibacter</taxon>
    </lineage>
</organism>
<sequence>MSRVSSISDGPTWLFSIAILRDHSGRLSFLFESNPVVADTGVRWPIFQAPMGWIARSPLVSAVAEAGALGIMETSSREFDAIRSEMARMRELTSRPWAVNLPLSFLRRGDSIVEDILDAGIRFVTTSAGHPARYTDRLKQAGITVYHAVPNVEAALRAEDAGVDGLIVEGAESAAFRSPREVHTMTLVPAVRRRTRLPIVAAGGIADGTGMAAAFALGADGVQLGTRFLCSAESPVHADYKAAVTAAGLFDTTVVNRGIGPCVRALRAALTQALGDGAASFAEALRATPTMYFNGDITGGLASAGESSALIDEVLPCAKIVTDLVDQFTAAIERLGRT</sequence>
<name>A0ABU5Z6Y9_9MYCO</name>
<keyword evidence="4" id="KW-0503">Monooxygenase</keyword>
<accession>A0ABU5Z6Y9</accession>
<keyword evidence="5" id="KW-1185">Reference proteome</keyword>
<dbReference type="EMBL" id="JAYJJQ010000033">
    <property type="protein sequence ID" value="MEB3071713.1"/>
    <property type="molecule type" value="Genomic_DNA"/>
</dbReference>
<protein>
    <submittedName>
        <fullName evidence="4">Nitronate monooxygenase</fullName>
        <ecNumber evidence="4">1.13.12.-</ecNumber>
    </submittedName>
</protein>
<evidence type="ECO:0000313" key="5">
    <source>
        <dbReference type="Proteomes" id="UP001299283"/>
    </source>
</evidence>
<keyword evidence="3 4" id="KW-0560">Oxidoreductase</keyword>
<keyword evidence="1" id="KW-0285">Flavoprotein</keyword>
<dbReference type="RefSeq" id="WP_329779728.1">
    <property type="nucleotide sequence ID" value="NZ_JAYJJQ010000033.1"/>
</dbReference>
<dbReference type="InterPro" id="IPR004136">
    <property type="entry name" value="NMO"/>
</dbReference>
<keyword evidence="2" id="KW-0288">FMN</keyword>
<evidence type="ECO:0000256" key="1">
    <source>
        <dbReference type="ARBA" id="ARBA00022630"/>
    </source>
</evidence>
<dbReference type="Proteomes" id="UP001299283">
    <property type="component" value="Unassembled WGS sequence"/>
</dbReference>
<gene>
    <name evidence="4" type="ORF">K5L39_21285</name>
</gene>
<evidence type="ECO:0000256" key="2">
    <source>
        <dbReference type="ARBA" id="ARBA00022643"/>
    </source>
</evidence>
<evidence type="ECO:0000256" key="3">
    <source>
        <dbReference type="ARBA" id="ARBA00023002"/>
    </source>
</evidence>
<reference evidence="4 5" key="1">
    <citation type="submission" date="2023-12" db="EMBL/GenBank/DDBJ databases">
        <title>Description of new species of Mycobacterium terrae complex isolated from sewage at the Sao Paulo Zoological Park Foundation in Brazil.</title>
        <authorList>
            <person name="Romagnoli C.L."/>
            <person name="Conceicao E.C."/>
            <person name="Machado E."/>
            <person name="Barreto L.B.P.F."/>
            <person name="Sharma A."/>
            <person name="Silva N.M."/>
            <person name="Marques L.E."/>
            <person name="Juliana M.A."/>
            <person name="Lourenco M.C.S."/>
            <person name="Digiampietri L.A."/>
            <person name="Suffys P.N."/>
            <person name="Viana-Niero C."/>
        </authorList>
    </citation>
    <scope>NUCLEOTIDE SEQUENCE [LARGE SCALE GENOMIC DNA]</scope>
    <source>
        <strain evidence="4 5">MYC017</strain>
    </source>
</reference>
<dbReference type="Gene3D" id="3.20.20.70">
    <property type="entry name" value="Aldolase class I"/>
    <property type="match status" value="1"/>
</dbReference>
<dbReference type="GO" id="GO:0004497">
    <property type="term" value="F:monooxygenase activity"/>
    <property type="evidence" value="ECO:0007669"/>
    <property type="project" value="UniProtKB-KW"/>
</dbReference>
<dbReference type="EC" id="1.13.12.-" evidence="4"/>
<dbReference type="Pfam" id="PF03060">
    <property type="entry name" value="NMO"/>
    <property type="match status" value="2"/>
</dbReference>
<dbReference type="PANTHER" id="PTHR32332:SF20">
    <property type="entry name" value="2-NITROPROPANE DIOXYGENASE-LIKE PROTEIN"/>
    <property type="match status" value="1"/>
</dbReference>
<comment type="caution">
    <text evidence="4">The sequence shown here is derived from an EMBL/GenBank/DDBJ whole genome shotgun (WGS) entry which is preliminary data.</text>
</comment>
<proteinExistence type="predicted"/>
<dbReference type="PANTHER" id="PTHR32332">
    <property type="entry name" value="2-NITROPROPANE DIOXYGENASE"/>
    <property type="match status" value="1"/>
</dbReference>